<reference evidence="1" key="1">
    <citation type="journal article" date="2015" name="Nature">
        <title>Complex archaea that bridge the gap between prokaryotes and eukaryotes.</title>
        <authorList>
            <person name="Spang A."/>
            <person name="Saw J.H."/>
            <person name="Jorgensen S.L."/>
            <person name="Zaremba-Niedzwiedzka K."/>
            <person name="Martijn J."/>
            <person name="Lind A.E."/>
            <person name="van Eijk R."/>
            <person name="Schleper C."/>
            <person name="Guy L."/>
            <person name="Ettema T.J."/>
        </authorList>
    </citation>
    <scope>NUCLEOTIDE SEQUENCE</scope>
</reference>
<sequence length="177" mass="20118">MKRWKPSNLEELSGDTKKVYDVLNDESDLACVLIGTSYLSELLANIIEVSFIETSISGKLLDPQGGAIGQFATRADLAYCLGLINKNVYQDLAMVAAIRNMFAHKHLALDFSDNIVRNNCEKLKAWRILQDEEEESAELSQEQLRVQARNQFNFSVILIGQRMHLDVFSKKKQRKKP</sequence>
<organism evidence="1">
    <name type="scientific">marine sediment metagenome</name>
    <dbReference type="NCBI Taxonomy" id="412755"/>
    <lineage>
        <taxon>unclassified sequences</taxon>
        <taxon>metagenomes</taxon>
        <taxon>ecological metagenomes</taxon>
    </lineage>
</organism>
<dbReference type="PANTHER" id="PTHR37941">
    <property type="entry name" value="FUMARASE E-RELATED"/>
    <property type="match status" value="1"/>
</dbReference>
<accession>A0A0F9EY59</accession>
<dbReference type="Gene3D" id="1.20.120.330">
    <property type="entry name" value="Nucleotidyltransferases domain 2"/>
    <property type="match status" value="1"/>
</dbReference>
<evidence type="ECO:0008006" key="2">
    <source>
        <dbReference type="Google" id="ProtNLM"/>
    </source>
</evidence>
<protein>
    <recommendedName>
        <fullName evidence="2">Mannitol operon repressor</fullName>
    </recommendedName>
</protein>
<comment type="caution">
    <text evidence="1">The sequence shown here is derived from an EMBL/GenBank/DDBJ whole genome shotgun (WGS) entry which is preliminary data.</text>
</comment>
<dbReference type="Pfam" id="PF05068">
    <property type="entry name" value="MtlR"/>
    <property type="match status" value="1"/>
</dbReference>
<dbReference type="InterPro" id="IPR038026">
    <property type="entry name" value="MtlR-like_sf"/>
</dbReference>
<name>A0A0F9EY59_9ZZZZ</name>
<dbReference type="PANTHER" id="PTHR37941:SF1">
    <property type="entry name" value="FUMARASE E-RELATED"/>
    <property type="match status" value="1"/>
</dbReference>
<dbReference type="InterPro" id="IPR007761">
    <property type="entry name" value="MtlR-like"/>
</dbReference>
<dbReference type="GO" id="GO:0045892">
    <property type="term" value="P:negative regulation of DNA-templated transcription"/>
    <property type="evidence" value="ECO:0007669"/>
    <property type="project" value="TreeGrafter"/>
</dbReference>
<gene>
    <name evidence="1" type="ORF">LCGC14_2097380</name>
</gene>
<dbReference type="EMBL" id="LAZR01025663">
    <property type="protein sequence ID" value="KKL71191.1"/>
    <property type="molecule type" value="Genomic_DNA"/>
</dbReference>
<evidence type="ECO:0000313" key="1">
    <source>
        <dbReference type="EMBL" id="KKL71191.1"/>
    </source>
</evidence>
<proteinExistence type="predicted"/>
<dbReference type="SUPFAM" id="SSF158668">
    <property type="entry name" value="MtlR-like"/>
    <property type="match status" value="1"/>
</dbReference>
<dbReference type="AlphaFoldDB" id="A0A0F9EY59"/>